<evidence type="ECO:0000313" key="5">
    <source>
        <dbReference type="Proteomes" id="UP000824109"/>
    </source>
</evidence>
<dbReference type="Proteomes" id="UP000824109">
    <property type="component" value="Unassembled WGS sequence"/>
</dbReference>
<evidence type="ECO:0000259" key="3">
    <source>
        <dbReference type="Pfam" id="PF07804"/>
    </source>
</evidence>
<evidence type="ECO:0000256" key="2">
    <source>
        <dbReference type="ARBA" id="ARBA00022777"/>
    </source>
</evidence>
<dbReference type="EMBL" id="DVNB01000096">
    <property type="protein sequence ID" value="HIU57997.1"/>
    <property type="molecule type" value="Genomic_DNA"/>
</dbReference>
<dbReference type="GO" id="GO:0016301">
    <property type="term" value="F:kinase activity"/>
    <property type="evidence" value="ECO:0007669"/>
    <property type="project" value="UniProtKB-KW"/>
</dbReference>
<gene>
    <name evidence="4" type="ORF">IAA61_09355</name>
</gene>
<protein>
    <submittedName>
        <fullName evidence="4">HipA domain-containing protein</fullName>
    </submittedName>
</protein>
<keyword evidence="2" id="KW-0418">Kinase</keyword>
<dbReference type="Pfam" id="PF07804">
    <property type="entry name" value="HipA_C"/>
    <property type="match status" value="1"/>
</dbReference>
<proteinExistence type="predicted"/>
<reference evidence="4" key="2">
    <citation type="journal article" date="2021" name="PeerJ">
        <title>Extensive microbial diversity within the chicken gut microbiome revealed by metagenomics and culture.</title>
        <authorList>
            <person name="Gilroy R."/>
            <person name="Ravi A."/>
            <person name="Getino M."/>
            <person name="Pursley I."/>
            <person name="Horton D.L."/>
            <person name="Alikhan N.F."/>
            <person name="Baker D."/>
            <person name="Gharbi K."/>
            <person name="Hall N."/>
            <person name="Watson M."/>
            <person name="Adriaenssens E.M."/>
            <person name="Foster-Nyarko E."/>
            <person name="Jarju S."/>
            <person name="Secka A."/>
            <person name="Antonio M."/>
            <person name="Oren A."/>
            <person name="Chaudhuri R.R."/>
            <person name="La Ragione R."/>
            <person name="Hildebrand F."/>
            <person name="Pallen M.J."/>
        </authorList>
    </citation>
    <scope>NUCLEOTIDE SEQUENCE</scope>
    <source>
        <strain evidence="4">USAMLcec3-3695</strain>
    </source>
</reference>
<feature type="domain" description="HipA-like C-terminal" evidence="3">
    <location>
        <begin position="162"/>
        <end position="283"/>
    </location>
</feature>
<dbReference type="Gene3D" id="1.10.1070.20">
    <property type="match status" value="1"/>
</dbReference>
<keyword evidence="1" id="KW-0808">Transferase</keyword>
<evidence type="ECO:0000256" key="1">
    <source>
        <dbReference type="ARBA" id="ARBA00022679"/>
    </source>
</evidence>
<evidence type="ECO:0000313" key="4">
    <source>
        <dbReference type="EMBL" id="HIU57997.1"/>
    </source>
</evidence>
<dbReference type="InterPro" id="IPR012893">
    <property type="entry name" value="HipA-like_C"/>
</dbReference>
<name>A0A9D1SFQ4_9FIRM</name>
<dbReference type="AlphaFoldDB" id="A0A9D1SFQ4"/>
<reference evidence="4" key="1">
    <citation type="submission" date="2020-10" db="EMBL/GenBank/DDBJ databases">
        <authorList>
            <person name="Gilroy R."/>
        </authorList>
    </citation>
    <scope>NUCLEOTIDE SEQUENCE</scope>
    <source>
        <strain evidence="4">USAMLcec3-3695</strain>
    </source>
</reference>
<sequence length="348" mass="39832">MDIYIMSRDTAVGVYRSGNLEILNGDLIPLYLKNTGNVERWLETRAIDSHRANSRLLKKALRLSERDDISTVIAMNAATITDCYWVKPIGSELNYSDIRFDNDLFANLALTGSYDSFNKTASSKHTRTPELTNTGSFEKCWKLADGSWQIYKKADHNEMFSELFIYRLGHRLGFNMARYERGKGFIKTKDFTNNAAVSFEPAYSFMGDNEDYTDTLDAIRKLCPAAVGDYVKMLFLDTICANPDRHTFNFGILRSNKDGHIIGLAPNFDNNMALISRGYPNNISRTNDFLVKLFNELISYDTSLKQYIPEISENLIRQTIAEIGMRVRVNLITEFVMNGYRQIRELTL</sequence>
<comment type="caution">
    <text evidence="4">The sequence shown here is derived from an EMBL/GenBank/DDBJ whole genome shotgun (WGS) entry which is preliminary data.</text>
</comment>
<organism evidence="4 5">
    <name type="scientific">Candidatus Ornithomonoglobus merdipullorum</name>
    <dbReference type="NCBI Taxonomy" id="2840895"/>
    <lineage>
        <taxon>Bacteria</taxon>
        <taxon>Bacillati</taxon>
        <taxon>Bacillota</taxon>
        <taxon>Clostridia</taxon>
        <taxon>Candidatus Ornithomonoglobus</taxon>
    </lineage>
</organism>
<accession>A0A9D1SFQ4</accession>